<dbReference type="Pfam" id="PF01875">
    <property type="entry name" value="Memo"/>
    <property type="match status" value="1"/>
</dbReference>
<dbReference type="Gene3D" id="3.40.830.10">
    <property type="entry name" value="LigB-like"/>
    <property type="match status" value="1"/>
</dbReference>
<proteinExistence type="predicted"/>
<sequence>MKNITSFSRQEITEGIQKARKKQPEGMTDARLLFAPKIINEDNFERACTVYSQVDLRACETVVVIESHEETLDKKLPMASNAYFETPLGTVPVNDFMRNEFCDEDDDFYIHDEAFGKDISLFQQLMFLQSLSGDFSAVSIQVADDNPDIVRELAYVLEEVLASRSALLVFCCELENHYRDEFQKVTELIERQNHSGLLNYLNSGASNIRGTTAFIAGVIVASKWELDLTFLESEVEQYRGSLLTAYAGRCHAVFNG</sequence>
<protein>
    <submittedName>
        <fullName evidence="1">AmmeMemoRadiSam system protein B</fullName>
    </submittedName>
</protein>
<dbReference type="AlphaFoldDB" id="A0A521B070"/>
<keyword evidence="2" id="KW-1185">Reference proteome</keyword>
<gene>
    <name evidence="1" type="ORF">SAMN06265218_10246</name>
</gene>
<dbReference type="OrthoDB" id="1523297at2"/>
<accession>A0A521B070</accession>
<dbReference type="Proteomes" id="UP000317593">
    <property type="component" value="Unassembled WGS sequence"/>
</dbReference>
<name>A0A521B070_9BACT</name>
<evidence type="ECO:0000313" key="2">
    <source>
        <dbReference type="Proteomes" id="UP000317593"/>
    </source>
</evidence>
<evidence type="ECO:0000313" key="1">
    <source>
        <dbReference type="EMBL" id="SMO40497.1"/>
    </source>
</evidence>
<organism evidence="1 2">
    <name type="scientific">Fodinibius sediminis</name>
    <dbReference type="NCBI Taxonomy" id="1214077"/>
    <lineage>
        <taxon>Bacteria</taxon>
        <taxon>Pseudomonadati</taxon>
        <taxon>Balneolota</taxon>
        <taxon>Balneolia</taxon>
        <taxon>Balneolales</taxon>
        <taxon>Balneolaceae</taxon>
        <taxon>Fodinibius</taxon>
    </lineage>
</organism>
<dbReference type="RefSeq" id="WP_142712938.1">
    <property type="nucleotide sequence ID" value="NZ_FXTH01000002.1"/>
</dbReference>
<reference evidence="1 2" key="1">
    <citation type="submission" date="2017-05" db="EMBL/GenBank/DDBJ databases">
        <authorList>
            <person name="Varghese N."/>
            <person name="Submissions S."/>
        </authorList>
    </citation>
    <scope>NUCLEOTIDE SEQUENCE [LARGE SCALE GENOMIC DNA]</scope>
    <source>
        <strain evidence="1 2">DSM 21194</strain>
    </source>
</reference>
<dbReference type="EMBL" id="FXTH01000002">
    <property type="protein sequence ID" value="SMO40497.1"/>
    <property type="molecule type" value="Genomic_DNA"/>
</dbReference>
<dbReference type="NCBIfam" id="TIGR04336">
    <property type="entry name" value="AmmeMemoSam_B"/>
    <property type="match status" value="1"/>
</dbReference>
<dbReference type="InterPro" id="IPR002737">
    <property type="entry name" value="MEMO1_fam"/>
</dbReference>